<accession>A0ABU1TB51</accession>
<dbReference type="SUPFAM" id="SSF54427">
    <property type="entry name" value="NTF2-like"/>
    <property type="match status" value="1"/>
</dbReference>
<protein>
    <submittedName>
        <fullName evidence="2">Ketosteroid isomerase-like protein</fullName>
    </submittedName>
</protein>
<reference evidence="2 3" key="1">
    <citation type="submission" date="2023-07" db="EMBL/GenBank/DDBJ databases">
        <title>Sorghum-associated microbial communities from plants grown in Nebraska, USA.</title>
        <authorList>
            <person name="Schachtman D."/>
        </authorList>
    </citation>
    <scope>NUCLEOTIDE SEQUENCE [LARGE SCALE GENOMIC DNA]</scope>
    <source>
        <strain evidence="2 3">3262</strain>
    </source>
</reference>
<feature type="chain" id="PRO_5046353273" evidence="1">
    <location>
        <begin position="20"/>
        <end position="139"/>
    </location>
</feature>
<evidence type="ECO:0000313" key="2">
    <source>
        <dbReference type="EMBL" id="MDR6942598.1"/>
    </source>
</evidence>
<evidence type="ECO:0000313" key="3">
    <source>
        <dbReference type="Proteomes" id="UP001247620"/>
    </source>
</evidence>
<dbReference type="RefSeq" id="WP_310095966.1">
    <property type="nucleotide sequence ID" value="NZ_JAVDUU010000002.1"/>
</dbReference>
<keyword evidence="3" id="KW-1185">Reference proteome</keyword>
<dbReference type="InterPro" id="IPR032710">
    <property type="entry name" value="NTF2-like_dom_sf"/>
</dbReference>
<keyword evidence="1" id="KW-0732">Signal</keyword>
<proteinExistence type="predicted"/>
<dbReference type="Proteomes" id="UP001247620">
    <property type="component" value="Unassembled WGS sequence"/>
</dbReference>
<evidence type="ECO:0000256" key="1">
    <source>
        <dbReference type="SAM" id="SignalP"/>
    </source>
</evidence>
<dbReference type="EMBL" id="JAVDUU010000002">
    <property type="protein sequence ID" value="MDR6942598.1"/>
    <property type="molecule type" value="Genomic_DNA"/>
</dbReference>
<feature type="signal peptide" evidence="1">
    <location>
        <begin position="1"/>
        <end position="19"/>
    </location>
</feature>
<sequence length="139" mass="15965">MKKLFLFCFLILISYGSHAQDRQAILKVMYDQQLAWNRGDINGFMLGYWKSDSLLFVSKAAPSYGWKIALDHYKKAYPGKAAMGQLTFTILQVKVLDATNAFLLGGWRLKRAKDAPGGYYTLWFRKIKGEWKIVCDHTS</sequence>
<organism evidence="2 3">
    <name type="scientific">Mucilaginibacter pocheonensis</name>
    <dbReference type="NCBI Taxonomy" id="398050"/>
    <lineage>
        <taxon>Bacteria</taxon>
        <taxon>Pseudomonadati</taxon>
        <taxon>Bacteroidota</taxon>
        <taxon>Sphingobacteriia</taxon>
        <taxon>Sphingobacteriales</taxon>
        <taxon>Sphingobacteriaceae</taxon>
        <taxon>Mucilaginibacter</taxon>
    </lineage>
</organism>
<gene>
    <name evidence="2" type="ORF">J2W55_002440</name>
</gene>
<comment type="caution">
    <text evidence="2">The sequence shown here is derived from an EMBL/GenBank/DDBJ whole genome shotgun (WGS) entry which is preliminary data.</text>
</comment>
<name>A0ABU1TB51_9SPHI</name>
<dbReference type="Gene3D" id="3.10.450.50">
    <property type="match status" value="1"/>
</dbReference>